<evidence type="ECO:0000256" key="1">
    <source>
        <dbReference type="SAM" id="SignalP"/>
    </source>
</evidence>
<keyword evidence="1" id="KW-0732">Signal</keyword>
<organism evidence="2 3">
    <name type="scientific">Aquipuribacter nitratireducens</name>
    <dbReference type="NCBI Taxonomy" id="650104"/>
    <lineage>
        <taxon>Bacteria</taxon>
        <taxon>Bacillati</taxon>
        <taxon>Actinomycetota</taxon>
        <taxon>Actinomycetes</taxon>
        <taxon>Micrococcales</taxon>
        <taxon>Intrasporangiaceae</taxon>
        <taxon>Aquipuribacter</taxon>
    </lineage>
</organism>
<dbReference type="EMBL" id="JBHSLD010000028">
    <property type="protein sequence ID" value="MFC5382712.1"/>
    <property type="molecule type" value="Genomic_DNA"/>
</dbReference>
<dbReference type="InterPro" id="IPR015943">
    <property type="entry name" value="WD40/YVTN_repeat-like_dom_sf"/>
</dbReference>
<evidence type="ECO:0008006" key="4">
    <source>
        <dbReference type="Google" id="ProtNLM"/>
    </source>
</evidence>
<reference evidence="3" key="1">
    <citation type="journal article" date="2019" name="Int. J. Syst. Evol. Microbiol.">
        <title>The Global Catalogue of Microorganisms (GCM) 10K type strain sequencing project: providing services to taxonomists for standard genome sequencing and annotation.</title>
        <authorList>
            <consortium name="The Broad Institute Genomics Platform"/>
            <consortium name="The Broad Institute Genome Sequencing Center for Infectious Disease"/>
            <person name="Wu L."/>
            <person name="Ma J."/>
        </authorList>
    </citation>
    <scope>NUCLEOTIDE SEQUENCE [LARGE SCALE GENOMIC DNA]</scope>
    <source>
        <strain evidence="3">CCUG 43114</strain>
    </source>
</reference>
<proteinExistence type="predicted"/>
<comment type="caution">
    <text evidence="2">The sequence shown here is derived from an EMBL/GenBank/DDBJ whole genome shotgun (WGS) entry which is preliminary data.</text>
</comment>
<dbReference type="SUPFAM" id="SSF63829">
    <property type="entry name" value="Calcium-dependent phosphotriesterase"/>
    <property type="match status" value="1"/>
</dbReference>
<gene>
    <name evidence="2" type="ORF">ACFPJ6_18250</name>
</gene>
<dbReference type="Proteomes" id="UP001596122">
    <property type="component" value="Unassembled WGS sequence"/>
</dbReference>
<keyword evidence="3" id="KW-1185">Reference proteome</keyword>
<feature type="chain" id="PRO_5046006695" description="Superoxide dismutase" evidence="1">
    <location>
        <begin position="27"/>
        <end position="307"/>
    </location>
</feature>
<sequence>MRPTLVLATALAAAVAAAGAAAPATASPGAFPDTIALPDGFQPEGIEAGRGTTLYVGSLADGAVWSGDARTGEGSLLVQGEPGRVAVGVEYDERTDRLWVAGGATGEVRVYDAGTGALLAVYAPGGTGFLNDVAVTRDAVYVTDSAVQQLVVVPTPDGDLGGQASVLPLSGDLQYVAGFNANGVVADPSGRSLLVVQSATGLLFRVDPATGSTQTVDLGGATLVNGDGLFLQGRTLWAVRNQDEVVTEIRLDGDLDAGRVVDELTSIAFDVPTTVTFAAGRLWAVNARFGTVPTPTTTYDVVQVPRT</sequence>
<feature type="signal peptide" evidence="1">
    <location>
        <begin position="1"/>
        <end position="26"/>
    </location>
</feature>
<dbReference type="Gene3D" id="2.130.10.10">
    <property type="entry name" value="YVTN repeat-like/Quinoprotein amine dehydrogenase"/>
    <property type="match status" value="1"/>
</dbReference>
<accession>A0ABW0GSP5</accession>
<evidence type="ECO:0000313" key="2">
    <source>
        <dbReference type="EMBL" id="MFC5382712.1"/>
    </source>
</evidence>
<protein>
    <recommendedName>
        <fullName evidence="4">Superoxide dismutase</fullName>
    </recommendedName>
</protein>
<evidence type="ECO:0000313" key="3">
    <source>
        <dbReference type="Proteomes" id="UP001596122"/>
    </source>
</evidence>
<dbReference type="RefSeq" id="WP_340270424.1">
    <property type="nucleotide sequence ID" value="NZ_JBBEOG010000006.1"/>
</dbReference>
<name>A0ABW0GSP5_9MICO</name>